<keyword evidence="10" id="KW-1185">Reference proteome</keyword>
<feature type="chain" id="PRO_5047526555" evidence="7">
    <location>
        <begin position="27"/>
        <end position="429"/>
    </location>
</feature>
<evidence type="ECO:0000256" key="2">
    <source>
        <dbReference type="ARBA" id="ARBA00022670"/>
    </source>
</evidence>
<keyword evidence="2 5" id="KW-0645">Protease</keyword>
<dbReference type="PANTHER" id="PTHR32060:SF30">
    <property type="entry name" value="CARBOXY-TERMINAL PROCESSING PROTEASE CTPA"/>
    <property type="match status" value="1"/>
</dbReference>
<feature type="compositionally biased region" description="Polar residues" evidence="6">
    <location>
        <begin position="390"/>
        <end position="399"/>
    </location>
</feature>
<dbReference type="SUPFAM" id="SSF52096">
    <property type="entry name" value="ClpP/crotonase"/>
    <property type="match status" value="1"/>
</dbReference>
<sequence length="429" mass="46474">MKLFKRNPLMAAVLGCTLCLSVPAQAQDEGTDGQNTLPLTELRMFADVFDRIKQAYVEPVDDRDLLEDAIRGMLTGLDPHSAYLEPEAFESLQIHTSGEFGGLGIEVGLEDGFIKVIAPIDDTPAQRAGVRAGDMIIRLDDTPVQGMDLNEAIDLMRGEVGTPIRLTIMREGRDQPLEIKIVRDVIKVKSVRHELLEPGYGYLRISQFQSHTGEDTVAAIRSLAEEAPLKGLVLDLRNNPGGVLQAAVAVSDAFLTEGTIVYTEGRLPNSELRFNASSETVAPDTPLVVLINGGSASASEIVAGALQDHERALIMGTDSFGKGSVQTVLPLGQERAIKLTTARYFTPGGRSIQAQGIKPDLRVDEARLTLLEEEGRVKERDLAGHLENANGESTEQASASEGLLSRDFQLFEALNLLKAMQILQRNPAG</sequence>
<comment type="similarity">
    <text evidence="1 5">Belongs to the peptidase S41A family.</text>
</comment>
<dbReference type="EMBL" id="JACVEW010000001">
    <property type="protein sequence ID" value="MBP0047107.1"/>
    <property type="molecule type" value="Genomic_DNA"/>
</dbReference>
<evidence type="ECO:0000313" key="9">
    <source>
        <dbReference type="EMBL" id="MBP0047107.1"/>
    </source>
</evidence>
<keyword evidence="3 5" id="KW-0378">Hydrolase</keyword>
<dbReference type="InterPro" id="IPR029045">
    <property type="entry name" value="ClpP/crotonase-like_dom_sf"/>
</dbReference>
<evidence type="ECO:0000256" key="6">
    <source>
        <dbReference type="SAM" id="MobiDB-lite"/>
    </source>
</evidence>
<dbReference type="CDD" id="cd07560">
    <property type="entry name" value="Peptidase_S41_CPP"/>
    <property type="match status" value="1"/>
</dbReference>
<dbReference type="InterPro" id="IPR005151">
    <property type="entry name" value="Tail-specific_protease"/>
</dbReference>
<dbReference type="Pfam" id="PF03572">
    <property type="entry name" value="Peptidase_S41"/>
    <property type="match status" value="1"/>
</dbReference>
<feature type="signal peptide" evidence="7">
    <location>
        <begin position="1"/>
        <end position="26"/>
    </location>
</feature>
<evidence type="ECO:0000256" key="7">
    <source>
        <dbReference type="SAM" id="SignalP"/>
    </source>
</evidence>
<evidence type="ECO:0000256" key="3">
    <source>
        <dbReference type="ARBA" id="ARBA00022801"/>
    </source>
</evidence>
<dbReference type="Pfam" id="PF22694">
    <property type="entry name" value="CtpB_N-like"/>
    <property type="match status" value="1"/>
</dbReference>
<organism evidence="9 10">
    <name type="scientific">Marinobacterium alkalitolerans</name>
    <dbReference type="NCBI Taxonomy" id="1542925"/>
    <lineage>
        <taxon>Bacteria</taxon>
        <taxon>Pseudomonadati</taxon>
        <taxon>Pseudomonadota</taxon>
        <taxon>Gammaproteobacteria</taxon>
        <taxon>Oceanospirillales</taxon>
        <taxon>Oceanospirillaceae</taxon>
        <taxon>Marinobacterium</taxon>
    </lineage>
</organism>
<dbReference type="SUPFAM" id="SSF50156">
    <property type="entry name" value="PDZ domain-like"/>
    <property type="match status" value="1"/>
</dbReference>
<dbReference type="PANTHER" id="PTHR32060">
    <property type="entry name" value="TAIL-SPECIFIC PROTEASE"/>
    <property type="match status" value="1"/>
</dbReference>
<dbReference type="PROSITE" id="PS50106">
    <property type="entry name" value="PDZ"/>
    <property type="match status" value="1"/>
</dbReference>
<dbReference type="Pfam" id="PF13180">
    <property type="entry name" value="PDZ_2"/>
    <property type="match status" value="1"/>
</dbReference>
<evidence type="ECO:0000256" key="4">
    <source>
        <dbReference type="ARBA" id="ARBA00022825"/>
    </source>
</evidence>
<dbReference type="Proteomes" id="UP000810171">
    <property type="component" value="Unassembled WGS sequence"/>
</dbReference>
<evidence type="ECO:0000256" key="1">
    <source>
        <dbReference type="ARBA" id="ARBA00009179"/>
    </source>
</evidence>
<name>A0ABS3Z5X7_9GAMM</name>
<evidence type="ECO:0000313" key="10">
    <source>
        <dbReference type="Proteomes" id="UP000810171"/>
    </source>
</evidence>
<keyword evidence="7" id="KW-0732">Signal</keyword>
<dbReference type="Gene3D" id="2.30.42.10">
    <property type="match status" value="1"/>
</dbReference>
<feature type="domain" description="PDZ" evidence="8">
    <location>
        <begin position="91"/>
        <end position="157"/>
    </location>
</feature>
<keyword evidence="4 5" id="KW-0720">Serine protease</keyword>
<accession>A0ABS3Z5X7</accession>
<evidence type="ECO:0000256" key="5">
    <source>
        <dbReference type="RuleBase" id="RU004404"/>
    </source>
</evidence>
<dbReference type="CDD" id="cd06782">
    <property type="entry name" value="cpPDZ_CPP-like"/>
    <property type="match status" value="1"/>
</dbReference>
<gene>
    <name evidence="9" type="ORF">H9C73_00040</name>
</gene>
<dbReference type="SMART" id="SM00245">
    <property type="entry name" value="TSPc"/>
    <property type="match status" value="1"/>
</dbReference>
<dbReference type="RefSeq" id="WP_209285730.1">
    <property type="nucleotide sequence ID" value="NZ_JACVEW010000001.1"/>
</dbReference>
<dbReference type="InterPro" id="IPR001478">
    <property type="entry name" value="PDZ"/>
</dbReference>
<evidence type="ECO:0000259" key="8">
    <source>
        <dbReference type="PROSITE" id="PS50106"/>
    </source>
</evidence>
<dbReference type="InterPro" id="IPR055210">
    <property type="entry name" value="CtpA/B_N"/>
</dbReference>
<feature type="region of interest" description="Disordered" evidence="6">
    <location>
        <begin position="379"/>
        <end position="399"/>
    </location>
</feature>
<reference evidence="9 10" key="1">
    <citation type="submission" date="2020-09" db="EMBL/GenBank/DDBJ databases">
        <authorList>
            <person name="Tanuku N.R.S."/>
        </authorList>
    </citation>
    <scope>NUCLEOTIDE SEQUENCE [LARGE SCALE GENOMIC DNA]</scope>
    <source>
        <strain evidence="9 10">AK62</strain>
    </source>
</reference>
<proteinExistence type="inferred from homology"/>
<dbReference type="Gene3D" id="3.30.750.44">
    <property type="match status" value="1"/>
</dbReference>
<dbReference type="NCBIfam" id="TIGR00225">
    <property type="entry name" value="prc"/>
    <property type="match status" value="1"/>
</dbReference>
<dbReference type="SMART" id="SM00228">
    <property type="entry name" value="PDZ"/>
    <property type="match status" value="1"/>
</dbReference>
<dbReference type="InterPro" id="IPR004447">
    <property type="entry name" value="Peptidase_S41A"/>
</dbReference>
<protein>
    <submittedName>
        <fullName evidence="9">S41 family peptidase</fullName>
    </submittedName>
</protein>
<dbReference type="Gene3D" id="3.90.226.10">
    <property type="entry name" value="2-enoyl-CoA Hydratase, Chain A, domain 1"/>
    <property type="match status" value="1"/>
</dbReference>
<comment type="caution">
    <text evidence="9">The sequence shown here is derived from an EMBL/GenBank/DDBJ whole genome shotgun (WGS) entry which is preliminary data.</text>
</comment>
<dbReference type="InterPro" id="IPR036034">
    <property type="entry name" value="PDZ_sf"/>
</dbReference>